<proteinExistence type="predicted"/>
<feature type="domain" description="C2H2-type" evidence="10">
    <location>
        <begin position="364"/>
        <end position="391"/>
    </location>
</feature>
<feature type="binding site" evidence="9">
    <location>
        <position position="73"/>
    </location>
    <ligand>
        <name>Zn(2+)</name>
        <dbReference type="ChEBI" id="CHEBI:29105"/>
    </ligand>
</feature>
<dbReference type="FunFam" id="3.30.160.60:FF:000478">
    <property type="entry name" value="Zinc finger protein 133"/>
    <property type="match status" value="1"/>
</dbReference>
<dbReference type="SUPFAM" id="SSF57667">
    <property type="entry name" value="beta-beta-alpha zinc fingers"/>
    <property type="match status" value="4"/>
</dbReference>
<dbReference type="GO" id="GO:0005634">
    <property type="term" value="C:nucleus"/>
    <property type="evidence" value="ECO:0007669"/>
    <property type="project" value="UniProtKB-SubCell"/>
</dbReference>
<feature type="domain" description="C2H2-type" evidence="10">
    <location>
        <begin position="392"/>
        <end position="419"/>
    </location>
</feature>
<dbReference type="PANTHER" id="PTHR24404">
    <property type="entry name" value="ZINC FINGER PROTEIN"/>
    <property type="match status" value="1"/>
</dbReference>
<evidence type="ECO:0000256" key="9">
    <source>
        <dbReference type="PROSITE-ProRule" id="PRU01263"/>
    </source>
</evidence>
<dbReference type="Proteomes" id="UP000192223">
    <property type="component" value="Unplaced"/>
</dbReference>
<dbReference type="GO" id="GO:0000978">
    <property type="term" value="F:RNA polymerase II cis-regulatory region sequence-specific DNA binding"/>
    <property type="evidence" value="ECO:0007669"/>
    <property type="project" value="TreeGrafter"/>
</dbReference>
<dbReference type="PROSITE" id="PS51915">
    <property type="entry name" value="ZAD"/>
    <property type="match status" value="1"/>
</dbReference>
<dbReference type="InterPro" id="IPR012934">
    <property type="entry name" value="Znf_AD"/>
</dbReference>
<keyword evidence="3" id="KW-0677">Repeat</keyword>
<dbReference type="Pfam" id="PF00096">
    <property type="entry name" value="zf-C2H2"/>
    <property type="match status" value="7"/>
</dbReference>
<dbReference type="InterPro" id="IPR050589">
    <property type="entry name" value="Ikaros_C2H2-ZF"/>
</dbReference>
<gene>
    <name evidence="13" type="primary">LOC108736441</name>
</gene>
<evidence type="ECO:0000256" key="2">
    <source>
        <dbReference type="ARBA" id="ARBA00022723"/>
    </source>
</evidence>
<dbReference type="Pfam" id="PF07776">
    <property type="entry name" value="zf-AD"/>
    <property type="match status" value="1"/>
</dbReference>
<dbReference type="GO" id="GO:0006357">
    <property type="term" value="P:regulation of transcription by RNA polymerase II"/>
    <property type="evidence" value="ECO:0007669"/>
    <property type="project" value="TreeGrafter"/>
</dbReference>
<dbReference type="GO" id="GO:0008270">
    <property type="term" value="F:zinc ion binding"/>
    <property type="evidence" value="ECO:0007669"/>
    <property type="project" value="UniProtKB-UniRule"/>
</dbReference>
<keyword evidence="7" id="KW-0539">Nucleus</keyword>
<evidence type="ECO:0000259" key="10">
    <source>
        <dbReference type="PROSITE" id="PS50157"/>
    </source>
</evidence>
<evidence type="ECO:0000256" key="3">
    <source>
        <dbReference type="ARBA" id="ARBA00022737"/>
    </source>
</evidence>
<dbReference type="Gene3D" id="3.40.1800.20">
    <property type="match status" value="1"/>
</dbReference>
<evidence type="ECO:0000313" key="12">
    <source>
        <dbReference type="Proteomes" id="UP000192223"/>
    </source>
</evidence>
<evidence type="ECO:0000256" key="8">
    <source>
        <dbReference type="PROSITE-ProRule" id="PRU00042"/>
    </source>
</evidence>
<reference evidence="13" key="1">
    <citation type="submission" date="2025-08" db="UniProtKB">
        <authorList>
            <consortium name="RefSeq"/>
        </authorList>
    </citation>
    <scope>IDENTIFICATION</scope>
    <source>
        <tissue evidence="13">Entire body</tissue>
    </source>
</reference>
<dbReference type="SMART" id="SM00868">
    <property type="entry name" value="zf-AD"/>
    <property type="match status" value="1"/>
</dbReference>
<comment type="subcellular location">
    <subcellularLocation>
        <location evidence="1">Nucleus</location>
    </subcellularLocation>
</comment>
<evidence type="ECO:0000256" key="4">
    <source>
        <dbReference type="ARBA" id="ARBA00022771"/>
    </source>
</evidence>
<evidence type="ECO:0000256" key="1">
    <source>
        <dbReference type="ARBA" id="ARBA00004123"/>
    </source>
</evidence>
<evidence type="ECO:0000256" key="6">
    <source>
        <dbReference type="ARBA" id="ARBA00023125"/>
    </source>
</evidence>
<dbReference type="Pfam" id="PF13912">
    <property type="entry name" value="zf-C2H2_6"/>
    <property type="match status" value="1"/>
</dbReference>
<dbReference type="PROSITE" id="PS00028">
    <property type="entry name" value="ZINC_FINGER_C2H2_1"/>
    <property type="match status" value="9"/>
</dbReference>
<dbReference type="GeneID" id="108736441"/>
<evidence type="ECO:0000256" key="7">
    <source>
        <dbReference type="ARBA" id="ARBA00023242"/>
    </source>
</evidence>
<dbReference type="RefSeq" id="XP_018324383.1">
    <property type="nucleotide sequence ID" value="XM_018468881.2"/>
</dbReference>
<dbReference type="PROSITE" id="PS50157">
    <property type="entry name" value="ZINC_FINGER_C2H2_2"/>
    <property type="match status" value="9"/>
</dbReference>
<protein>
    <submittedName>
        <fullName evidence="13">Zinc finger protein OZF-like isoform X2</fullName>
    </submittedName>
</protein>
<dbReference type="GO" id="GO:0003700">
    <property type="term" value="F:DNA-binding transcription factor activity"/>
    <property type="evidence" value="ECO:0007669"/>
    <property type="project" value="TreeGrafter"/>
</dbReference>
<sequence length="480" mass="56207">MEQSIFQNTEENTDNKSLVSLNLCRVCASTNDRMLDIFSSEGTAQNLAYKINVYLPFKVTEYDVLPLSCCFECISVISTWHNFILKSLDAENTLQEIFRKNSSKQSCDAKISPVSLTYDACRDLLKETTSKKDEETKTDKKKAIFKAIQTNSEAISSKIRRKKGEIIYKLFCTTCNKGFTRNFDLKRHIIKTHHSEVETSSILGSKDPQKKRRRRKTEIDATFECEFCQKKFTRNFDLLRHKRLKHPEKVCQAQHSNISKEKKELILKSKTVINNKTFFKCQVCGYKFSKSSNLVRHTTVHNNVLDYRCRVCGKRFRLETALTRHINHYHLGIKKFICDTCGSKFAYKYSLEEHKTVHLDYRPFVCDVCGKTFKNNGTLKRHKIIHSDAYPFQCNYCGKKYKRLGDFKIHETLHSDYKKHCCHLCGITFRLKHVLQRHLSVHDKLNECYCLECGLKFKQEKYLKAHQKSHMNNIRVSKTD</sequence>
<feature type="domain" description="C2H2-type" evidence="10">
    <location>
        <begin position="279"/>
        <end position="303"/>
    </location>
</feature>
<dbReference type="InterPro" id="IPR013087">
    <property type="entry name" value="Znf_C2H2_type"/>
</dbReference>
<keyword evidence="5 9" id="KW-0862">Zinc</keyword>
<dbReference type="SUPFAM" id="SSF57716">
    <property type="entry name" value="Glucocorticoid receptor-like (DNA-binding domain)"/>
    <property type="match status" value="1"/>
</dbReference>
<organism evidence="12 13">
    <name type="scientific">Agrilus planipennis</name>
    <name type="common">Emerald ash borer</name>
    <name type="synonym">Agrilus marcopoli</name>
    <dbReference type="NCBI Taxonomy" id="224129"/>
    <lineage>
        <taxon>Eukaryota</taxon>
        <taxon>Metazoa</taxon>
        <taxon>Ecdysozoa</taxon>
        <taxon>Arthropoda</taxon>
        <taxon>Hexapoda</taxon>
        <taxon>Insecta</taxon>
        <taxon>Pterygota</taxon>
        <taxon>Neoptera</taxon>
        <taxon>Endopterygota</taxon>
        <taxon>Coleoptera</taxon>
        <taxon>Polyphaga</taxon>
        <taxon>Elateriformia</taxon>
        <taxon>Buprestoidea</taxon>
        <taxon>Buprestidae</taxon>
        <taxon>Agrilinae</taxon>
        <taxon>Agrilus</taxon>
    </lineage>
</organism>
<feature type="binding site" evidence="9">
    <location>
        <position position="70"/>
    </location>
    <ligand>
        <name>Zn(2+)</name>
        <dbReference type="ChEBI" id="CHEBI:29105"/>
    </ligand>
</feature>
<keyword evidence="6" id="KW-0238">DNA-binding</keyword>
<dbReference type="FunFam" id="3.30.160.60:FF:000446">
    <property type="entry name" value="Zinc finger protein"/>
    <property type="match status" value="1"/>
</dbReference>
<feature type="domain" description="C2H2-type" evidence="10">
    <location>
        <begin position="307"/>
        <end position="335"/>
    </location>
</feature>
<feature type="domain" description="C2H2-type" evidence="10">
    <location>
        <begin position="223"/>
        <end position="246"/>
    </location>
</feature>
<dbReference type="SMART" id="SM00355">
    <property type="entry name" value="ZnF_C2H2"/>
    <property type="match status" value="9"/>
</dbReference>
<feature type="domain" description="C2H2-type" evidence="10">
    <location>
        <begin position="420"/>
        <end position="447"/>
    </location>
</feature>
<feature type="domain" description="C2H2-type" evidence="10">
    <location>
        <begin position="336"/>
        <end position="363"/>
    </location>
</feature>
<keyword evidence="4 8" id="KW-0863">Zinc-finger</keyword>
<dbReference type="InterPro" id="IPR036236">
    <property type="entry name" value="Znf_C2H2_sf"/>
</dbReference>
<evidence type="ECO:0000259" key="11">
    <source>
        <dbReference type="PROSITE" id="PS51915"/>
    </source>
</evidence>
<feature type="binding site" evidence="9">
    <location>
        <position position="24"/>
    </location>
    <ligand>
        <name>Zn(2+)</name>
        <dbReference type="ChEBI" id="CHEBI:29105"/>
    </ligand>
</feature>
<dbReference type="PANTHER" id="PTHR24404:SF114">
    <property type="entry name" value="KLUMPFUSS, ISOFORM B-RELATED"/>
    <property type="match status" value="1"/>
</dbReference>
<accession>A0A1W4WW71</accession>
<evidence type="ECO:0000313" key="13">
    <source>
        <dbReference type="RefSeq" id="XP_018324383.1"/>
    </source>
</evidence>
<keyword evidence="2 9" id="KW-0479">Metal-binding</keyword>
<keyword evidence="12" id="KW-1185">Reference proteome</keyword>
<feature type="domain" description="ZAD" evidence="11">
    <location>
        <begin position="22"/>
        <end position="97"/>
    </location>
</feature>
<name>A0A1W4WW71_AGRPL</name>
<feature type="binding site" evidence="9">
    <location>
        <position position="27"/>
    </location>
    <ligand>
        <name>Zn(2+)</name>
        <dbReference type="ChEBI" id="CHEBI:29105"/>
    </ligand>
</feature>
<feature type="domain" description="C2H2-type" evidence="10">
    <location>
        <begin position="170"/>
        <end position="198"/>
    </location>
</feature>
<dbReference type="Gene3D" id="3.30.160.60">
    <property type="entry name" value="Classic Zinc Finger"/>
    <property type="match status" value="7"/>
</dbReference>
<dbReference type="OrthoDB" id="9411774at2759"/>
<feature type="domain" description="C2H2-type" evidence="10">
    <location>
        <begin position="446"/>
        <end position="475"/>
    </location>
</feature>
<evidence type="ECO:0000256" key="5">
    <source>
        <dbReference type="ARBA" id="ARBA00022833"/>
    </source>
</evidence>
<dbReference type="AlphaFoldDB" id="A0A1W4WW71"/>